<sequence length="224" mass="24944">MKFTAPEFRLEAFHCPLCGTYAHMKWSMLRANDGFTMYYEAQCSCCENPSLWRVTDYAHGQFGRSDKSAELIYPDSGVAALPVQDMPEDVKKDYVEAARIFSRSPRGAAALLRLGLQKLCKHLGQEGENINSDIRALATKNILPPLVVKVADTVRITGNNAVHPGEMSDEDFDYVASKMFELLNFIVKKGISEPKELEALYEMTPENPRKSAEAKDAKAKSAST</sequence>
<organism evidence="3 4">
    <name type="scientific">Litoribrevibacter euphylliae</name>
    <dbReference type="NCBI Taxonomy" id="1834034"/>
    <lineage>
        <taxon>Bacteria</taxon>
        <taxon>Pseudomonadati</taxon>
        <taxon>Pseudomonadota</taxon>
        <taxon>Gammaproteobacteria</taxon>
        <taxon>Oceanospirillales</taxon>
        <taxon>Oceanospirillaceae</taxon>
        <taxon>Litoribrevibacter</taxon>
    </lineage>
</organism>
<evidence type="ECO:0000313" key="3">
    <source>
        <dbReference type="EMBL" id="MFC3152980.1"/>
    </source>
</evidence>
<evidence type="ECO:0000256" key="1">
    <source>
        <dbReference type="SAM" id="MobiDB-lite"/>
    </source>
</evidence>
<protein>
    <submittedName>
        <fullName evidence="3">DUF4145 domain-containing protein</fullName>
    </submittedName>
</protein>
<comment type="caution">
    <text evidence="3">The sequence shown here is derived from an EMBL/GenBank/DDBJ whole genome shotgun (WGS) entry which is preliminary data.</text>
</comment>
<evidence type="ECO:0000259" key="2">
    <source>
        <dbReference type="Pfam" id="PF13643"/>
    </source>
</evidence>
<evidence type="ECO:0000313" key="4">
    <source>
        <dbReference type="Proteomes" id="UP001595476"/>
    </source>
</evidence>
<proteinExistence type="predicted"/>
<feature type="compositionally biased region" description="Basic and acidic residues" evidence="1">
    <location>
        <begin position="207"/>
        <end position="224"/>
    </location>
</feature>
<feature type="region of interest" description="Disordered" evidence="1">
    <location>
        <begin position="203"/>
        <end position="224"/>
    </location>
</feature>
<dbReference type="RefSeq" id="WP_386722901.1">
    <property type="nucleotide sequence ID" value="NZ_JBHRSZ010000007.1"/>
</dbReference>
<keyword evidence="4" id="KW-1185">Reference proteome</keyword>
<dbReference type="Proteomes" id="UP001595476">
    <property type="component" value="Unassembled WGS sequence"/>
</dbReference>
<dbReference type="EMBL" id="JBHRSZ010000007">
    <property type="protein sequence ID" value="MFC3152980.1"/>
    <property type="molecule type" value="Genomic_DNA"/>
</dbReference>
<accession>A0ABV7HKI7</accession>
<dbReference type="Pfam" id="PF13643">
    <property type="entry name" value="DUF4145"/>
    <property type="match status" value="1"/>
</dbReference>
<reference evidence="4" key="1">
    <citation type="journal article" date="2019" name="Int. J. Syst. Evol. Microbiol.">
        <title>The Global Catalogue of Microorganisms (GCM) 10K type strain sequencing project: providing services to taxonomists for standard genome sequencing and annotation.</title>
        <authorList>
            <consortium name="The Broad Institute Genomics Platform"/>
            <consortium name="The Broad Institute Genome Sequencing Center for Infectious Disease"/>
            <person name="Wu L."/>
            <person name="Ma J."/>
        </authorList>
    </citation>
    <scope>NUCLEOTIDE SEQUENCE [LARGE SCALE GENOMIC DNA]</scope>
    <source>
        <strain evidence="4">KCTC 52438</strain>
    </source>
</reference>
<dbReference type="InterPro" id="IPR025285">
    <property type="entry name" value="DUF4145"/>
</dbReference>
<feature type="domain" description="DUF4145" evidence="2">
    <location>
        <begin position="96"/>
        <end position="171"/>
    </location>
</feature>
<gene>
    <name evidence="3" type="ORF">ACFOEK_18210</name>
</gene>
<name>A0ABV7HKI7_9GAMM</name>